<dbReference type="Pfam" id="PF13456">
    <property type="entry name" value="RVT_3"/>
    <property type="match status" value="1"/>
</dbReference>
<comment type="caution">
    <text evidence="2">The sequence shown here is derived from an EMBL/GenBank/DDBJ whole genome shotgun (WGS) entry which is preliminary data.</text>
</comment>
<keyword evidence="3" id="KW-1185">Reference proteome</keyword>
<gene>
    <name evidence="2" type="ORF">RGQ29_009798</name>
</gene>
<accession>A0AAN7G1J2</accession>
<dbReference type="PANTHER" id="PTHR47074">
    <property type="entry name" value="BNAC02G40300D PROTEIN"/>
    <property type="match status" value="1"/>
</dbReference>
<organism evidence="2 3">
    <name type="scientific">Quercus rubra</name>
    <name type="common">Northern red oak</name>
    <name type="synonym">Quercus borealis</name>
    <dbReference type="NCBI Taxonomy" id="3512"/>
    <lineage>
        <taxon>Eukaryota</taxon>
        <taxon>Viridiplantae</taxon>
        <taxon>Streptophyta</taxon>
        <taxon>Embryophyta</taxon>
        <taxon>Tracheophyta</taxon>
        <taxon>Spermatophyta</taxon>
        <taxon>Magnoliopsida</taxon>
        <taxon>eudicotyledons</taxon>
        <taxon>Gunneridae</taxon>
        <taxon>Pentapetalae</taxon>
        <taxon>rosids</taxon>
        <taxon>fabids</taxon>
        <taxon>Fagales</taxon>
        <taxon>Fagaceae</taxon>
        <taxon>Quercus</taxon>
    </lineage>
</organism>
<evidence type="ECO:0000313" key="2">
    <source>
        <dbReference type="EMBL" id="KAK4599894.1"/>
    </source>
</evidence>
<evidence type="ECO:0000313" key="3">
    <source>
        <dbReference type="Proteomes" id="UP001324115"/>
    </source>
</evidence>
<proteinExistence type="predicted"/>
<feature type="domain" description="RNase H type-1" evidence="1">
    <location>
        <begin position="281"/>
        <end position="334"/>
    </location>
</feature>
<sequence length="408" mass="46815">MRSKVGNGGHIQVFKDVWIPNHPANRVLHPTPNIDEGMLVSELIIQESRGWDRDFIWQNFHRDDAEAILRVPLSYRFISDSVVWLGENSGEYSMRSGYREARKVCKGMDWTESSRGVVGGGVWRTLWKLKRACRNILPTRLNLSRKRIIEDNHCEVCKTEPETEIHALWNYVGAQDIWAGCSARLQKCQVGQDDMIQLWDELTARLTAEELELFLVQAWIIWNQRNAIIHGKQMQALGALNRRAEDYMEEFRSTQSRLATHSLRSNQTSWRPLPLTCFKLNFDAAIFKEEEASGFGAIIRNDRGEVMAAFSGKRPPVSCSEEAEILSVMFALELKRSLSSQIGHIIQDVLCLLHRFRWSQVQFVKRSANNAAHLLARHAKSLVHDVIWLEESPPPVVQALYLDSISIE</sequence>
<dbReference type="PANTHER" id="PTHR47074:SF48">
    <property type="entry name" value="POLYNUCLEOTIDYL TRANSFERASE, RIBONUCLEASE H-LIKE SUPERFAMILY PROTEIN"/>
    <property type="match status" value="1"/>
</dbReference>
<dbReference type="Proteomes" id="UP001324115">
    <property type="component" value="Unassembled WGS sequence"/>
</dbReference>
<evidence type="ECO:0000259" key="1">
    <source>
        <dbReference type="Pfam" id="PF13456"/>
    </source>
</evidence>
<dbReference type="CDD" id="cd06222">
    <property type="entry name" value="RNase_H_like"/>
    <property type="match status" value="1"/>
</dbReference>
<dbReference type="InterPro" id="IPR002156">
    <property type="entry name" value="RNaseH_domain"/>
</dbReference>
<dbReference type="AlphaFoldDB" id="A0AAN7G1J2"/>
<dbReference type="InterPro" id="IPR012337">
    <property type="entry name" value="RNaseH-like_sf"/>
</dbReference>
<name>A0AAN7G1J2_QUERU</name>
<protein>
    <recommendedName>
        <fullName evidence="1">RNase H type-1 domain-containing protein</fullName>
    </recommendedName>
</protein>
<dbReference type="GO" id="GO:0003676">
    <property type="term" value="F:nucleic acid binding"/>
    <property type="evidence" value="ECO:0007669"/>
    <property type="project" value="InterPro"/>
</dbReference>
<dbReference type="GO" id="GO:0004523">
    <property type="term" value="F:RNA-DNA hybrid ribonuclease activity"/>
    <property type="evidence" value="ECO:0007669"/>
    <property type="project" value="InterPro"/>
</dbReference>
<dbReference type="SUPFAM" id="SSF53098">
    <property type="entry name" value="Ribonuclease H-like"/>
    <property type="match status" value="1"/>
</dbReference>
<dbReference type="InterPro" id="IPR052929">
    <property type="entry name" value="RNase_H-like_EbsB-rel"/>
</dbReference>
<dbReference type="EMBL" id="JAXUIC010000002">
    <property type="protein sequence ID" value="KAK4599894.1"/>
    <property type="molecule type" value="Genomic_DNA"/>
</dbReference>
<dbReference type="InterPro" id="IPR044730">
    <property type="entry name" value="RNase_H-like_dom_plant"/>
</dbReference>
<reference evidence="2 3" key="1">
    <citation type="journal article" date="2023" name="G3 (Bethesda)">
        <title>A haplotype-resolved chromosome-scale genome for Quercus rubra L. provides insights into the genetics of adaptive traits for red oak species.</title>
        <authorList>
            <person name="Kapoor B."/>
            <person name="Jenkins J."/>
            <person name="Schmutz J."/>
            <person name="Zhebentyayeva T."/>
            <person name="Kuelheim C."/>
            <person name="Coggeshall M."/>
            <person name="Heim C."/>
            <person name="Lasky J.R."/>
            <person name="Leites L."/>
            <person name="Islam-Faridi N."/>
            <person name="Romero-Severson J."/>
            <person name="DeLeo V.L."/>
            <person name="Lucas S.M."/>
            <person name="Lazic D."/>
            <person name="Gailing O."/>
            <person name="Carlson J."/>
            <person name="Staton M."/>
        </authorList>
    </citation>
    <scope>NUCLEOTIDE SEQUENCE [LARGE SCALE GENOMIC DNA]</scope>
    <source>
        <strain evidence="2">Pseudo-F2</strain>
    </source>
</reference>